<accession>A0A427XZD9</accession>
<reference evidence="2 3" key="1">
    <citation type="submission" date="2018-11" db="EMBL/GenBank/DDBJ databases">
        <title>Genome sequence of Apiotrichum porosum DSM 27194.</title>
        <authorList>
            <person name="Aliyu H."/>
            <person name="Gorte O."/>
            <person name="Ochsenreither K."/>
        </authorList>
    </citation>
    <scope>NUCLEOTIDE SEQUENCE [LARGE SCALE GENOMIC DNA]</scope>
    <source>
        <strain evidence="2 3">DSM 27194</strain>
    </source>
</reference>
<dbReference type="AlphaFoldDB" id="A0A427XZD9"/>
<dbReference type="Proteomes" id="UP000279236">
    <property type="component" value="Unassembled WGS sequence"/>
</dbReference>
<comment type="caution">
    <text evidence="2">The sequence shown here is derived from an EMBL/GenBank/DDBJ whole genome shotgun (WGS) entry which is preliminary data.</text>
</comment>
<evidence type="ECO:0000313" key="3">
    <source>
        <dbReference type="Proteomes" id="UP000279236"/>
    </source>
</evidence>
<evidence type="ECO:0000256" key="1">
    <source>
        <dbReference type="SAM" id="MobiDB-lite"/>
    </source>
</evidence>
<dbReference type="RefSeq" id="XP_028477648.1">
    <property type="nucleotide sequence ID" value="XM_028621196.1"/>
</dbReference>
<name>A0A427XZD9_9TREE</name>
<gene>
    <name evidence="2" type="ORF">EHS24_005709</name>
</gene>
<keyword evidence="3" id="KW-1185">Reference proteome</keyword>
<organism evidence="2 3">
    <name type="scientific">Apiotrichum porosum</name>
    <dbReference type="NCBI Taxonomy" id="105984"/>
    <lineage>
        <taxon>Eukaryota</taxon>
        <taxon>Fungi</taxon>
        <taxon>Dikarya</taxon>
        <taxon>Basidiomycota</taxon>
        <taxon>Agaricomycotina</taxon>
        <taxon>Tremellomycetes</taxon>
        <taxon>Trichosporonales</taxon>
        <taxon>Trichosporonaceae</taxon>
        <taxon>Apiotrichum</taxon>
    </lineage>
</organism>
<dbReference type="EMBL" id="RSCE01000003">
    <property type="protein sequence ID" value="RSH84200.1"/>
    <property type="molecule type" value="Genomic_DNA"/>
</dbReference>
<feature type="region of interest" description="Disordered" evidence="1">
    <location>
        <begin position="1"/>
        <end position="20"/>
    </location>
</feature>
<feature type="region of interest" description="Disordered" evidence="1">
    <location>
        <begin position="455"/>
        <end position="478"/>
    </location>
</feature>
<protein>
    <submittedName>
        <fullName evidence="2">Uncharacterized protein</fullName>
    </submittedName>
</protein>
<proteinExistence type="predicted"/>
<feature type="compositionally biased region" description="Pro residues" evidence="1">
    <location>
        <begin position="9"/>
        <end position="19"/>
    </location>
</feature>
<dbReference type="GeneID" id="39590252"/>
<sequence length="567" mass="63313">MSTSTSTPSLPPSPEPARPQAPQWLWTAVDVENGYSATKYRVLVLIWLGCALPNTQTLWDTANELKRLLPLTDFAPPSPLELAQLKTTSMPPRHHHEPLSPELEQGRLSTINGTLETFQVTPTHLEDMVRRGKCRDAPFCMAEVALSFTALHICCRLGYRSEDVFANPLSADMHVEDGEARRPLPPVVKSKERKLRENWSFGEALNSVQQHLQPVLFVDRLIDLHPRKRDELVRLVEGMVADFFAPALLTDDQIRLYLESAVAESEVVDNAFYLLIVNMGQLFLQFSKLQMVKDNFLAFLPDTRFCALPQGPLKDELTQSEKHKDNAVRTWVWADEKRALVTRSLELALRHLHLRHNATWLEELVVADNDAEADGRSTSNPLDRQYIGLMNILATCDIGAAQHTLQTTSQGRLASLRAESGRQRFRTLSERIFTGALDCGDRGWAFDGSATPVGDDAKRMDNVESRNDDERMDDASDEDMGVPQDPFELHANIGPGEGGANNGPLNNIAVWTDSINEDRLLALAYFAEHGGTERETLEATQDIVVRAMAAASVILEETRKGLANLPE</sequence>
<feature type="compositionally biased region" description="Basic and acidic residues" evidence="1">
    <location>
        <begin position="455"/>
        <end position="469"/>
    </location>
</feature>
<evidence type="ECO:0000313" key="2">
    <source>
        <dbReference type="EMBL" id="RSH84200.1"/>
    </source>
</evidence>